<dbReference type="PANTHER" id="PTHR46300">
    <property type="entry name" value="P450, PUTATIVE (EUROFUNG)-RELATED-RELATED"/>
    <property type="match status" value="1"/>
</dbReference>
<dbReference type="InterPro" id="IPR050364">
    <property type="entry name" value="Cytochrome_P450_fung"/>
</dbReference>
<dbReference type="Pfam" id="PF00067">
    <property type="entry name" value="p450"/>
    <property type="match status" value="1"/>
</dbReference>
<evidence type="ECO:0000256" key="5">
    <source>
        <dbReference type="ARBA" id="ARBA00023002"/>
    </source>
</evidence>
<proteinExistence type="inferred from homology"/>
<dbReference type="GO" id="GO:0020037">
    <property type="term" value="F:heme binding"/>
    <property type="evidence" value="ECO:0007669"/>
    <property type="project" value="InterPro"/>
</dbReference>
<gene>
    <name evidence="8" type="ORF">M422DRAFT_183762</name>
</gene>
<accession>A0A0C9TRZ6</accession>
<dbReference type="AlphaFoldDB" id="A0A0C9TRZ6"/>
<dbReference type="InterPro" id="IPR001128">
    <property type="entry name" value="Cyt_P450"/>
</dbReference>
<dbReference type="OrthoDB" id="2789670at2759"/>
<dbReference type="PANTHER" id="PTHR46300:SF7">
    <property type="entry name" value="P450, PUTATIVE (EUROFUNG)-RELATED"/>
    <property type="match status" value="1"/>
</dbReference>
<sequence>VFVNILGTHMVFINSRRLAYKVFDKLSSLYSDRIKLPILSHALHRYDWAFSFQRCGDRWRCHRRVMHEKFLPVTVEAYKPVQLKHTKELLRRFLRQPKDFMEHIRHAAGAIIIEVIFILLV</sequence>
<evidence type="ECO:0000256" key="4">
    <source>
        <dbReference type="ARBA" id="ARBA00022723"/>
    </source>
</evidence>
<evidence type="ECO:0000313" key="9">
    <source>
        <dbReference type="Proteomes" id="UP000054279"/>
    </source>
</evidence>
<dbReference type="GO" id="GO:0004497">
    <property type="term" value="F:monooxygenase activity"/>
    <property type="evidence" value="ECO:0007669"/>
    <property type="project" value="UniProtKB-KW"/>
</dbReference>
<keyword evidence="6" id="KW-0408">Iron</keyword>
<dbReference type="SUPFAM" id="SSF48264">
    <property type="entry name" value="Cytochrome P450"/>
    <property type="match status" value="1"/>
</dbReference>
<protein>
    <recommendedName>
        <fullName evidence="10">Cytochrome P450</fullName>
    </recommendedName>
</protein>
<evidence type="ECO:0008006" key="10">
    <source>
        <dbReference type="Google" id="ProtNLM"/>
    </source>
</evidence>
<evidence type="ECO:0000256" key="1">
    <source>
        <dbReference type="ARBA" id="ARBA00001971"/>
    </source>
</evidence>
<keyword evidence="9" id="KW-1185">Reference proteome</keyword>
<dbReference type="EMBL" id="KN837219">
    <property type="protein sequence ID" value="KIJ32958.1"/>
    <property type="molecule type" value="Genomic_DNA"/>
</dbReference>
<evidence type="ECO:0000256" key="3">
    <source>
        <dbReference type="ARBA" id="ARBA00022617"/>
    </source>
</evidence>
<dbReference type="HOGENOM" id="CLU_001570_23_0_1"/>
<name>A0A0C9TRZ6_SPHS4</name>
<keyword evidence="4" id="KW-0479">Metal-binding</keyword>
<dbReference type="InterPro" id="IPR036396">
    <property type="entry name" value="Cyt_P450_sf"/>
</dbReference>
<dbReference type="GO" id="GO:0005506">
    <property type="term" value="F:iron ion binding"/>
    <property type="evidence" value="ECO:0007669"/>
    <property type="project" value="InterPro"/>
</dbReference>
<keyword evidence="3" id="KW-0349">Heme</keyword>
<feature type="non-terminal residue" evidence="8">
    <location>
        <position position="121"/>
    </location>
</feature>
<reference evidence="8 9" key="1">
    <citation type="submission" date="2014-06" db="EMBL/GenBank/DDBJ databases">
        <title>Evolutionary Origins and Diversification of the Mycorrhizal Mutualists.</title>
        <authorList>
            <consortium name="DOE Joint Genome Institute"/>
            <consortium name="Mycorrhizal Genomics Consortium"/>
            <person name="Kohler A."/>
            <person name="Kuo A."/>
            <person name="Nagy L.G."/>
            <person name="Floudas D."/>
            <person name="Copeland A."/>
            <person name="Barry K.W."/>
            <person name="Cichocki N."/>
            <person name="Veneault-Fourrey C."/>
            <person name="LaButti K."/>
            <person name="Lindquist E.A."/>
            <person name="Lipzen A."/>
            <person name="Lundell T."/>
            <person name="Morin E."/>
            <person name="Murat C."/>
            <person name="Riley R."/>
            <person name="Ohm R."/>
            <person name="Sun H."/>
            <person name="Tunlid A."/>
            <person name="Henrissat B."/>
            <person name="Grigoriev I.V."/>
            <person name="Hibbett D.S."/>
            <person name="Martin F."/>
        </authorList>
    </citation>
    <scope>NUCLEOTIDE SEQUENCE [LARGE SCALE GENOMIC DNA]</scope>
    <source>
        <strain evidence="8 9">SS14</strain>
    </source>
</reference>
<keyword evidence="7" id="KW-0503">Monooxygenase</keyword>
<keyword evidence="5" id="KW-0560">Oxidoreductase</keyword>
<dbReference type="GO" id="GO:0016705">
    <property type="term" value="F:oxidoreductase activity, acting on paired donors, with incorporation or reduction of molecular oxygen"/>
    <property type="evidence" value="ECO:0007669"/>
    <property type="project" value="InterPro"/>
</dbReference>
<organism evidence="8 9">
    <name type="scientific">Sphaerobolus stellatus (strain SS14)</name>
    <dbReference type="NCBI Taxonomy" id="990650"/>
    <lineage>
        <taxon>Eukaryota</taxon>
        <taxon>Fungi</taxon>
        <taxon>Dikarya</taxon>
        <taxon>Basidiomycota</taxon>
        <taxon>Agaricomycotina</taxon>
        <taxon>Agaricomycetes</taxon>
        <taxon>Phallomycetidae</taxon>
        <taxon>Geastrales</taxon>
        <taxon>Sphaerobolaceae</taxon>
        <taxon>Sphaerobolus</taxon>
    </lineage>
</organism>
<comment type="cofactor">
    <cofactor evidence="1">
        <name>heme</name>
        <dbReference type="ChEBI" id="CHEBI:30413"/>
    </cofactor>
</comment>
<evidence type="ECO:0000256" key="7">
    <source>
        <dbReference type="ARBA" id="ARBA00023033"/>
    </source>
</evidence>
<dbReference type="Gene3D" id="1.10.630.10">
    <property type="entry name" value="Cytochrome P450"/>
    <property type="match status" value="1"/>
</dbReference>
<evidence type="ECO:0000256" key="2">
    <source>
        <dbReference type="ARBA" id="ARBA00010617"/>
    </source>
</evidence>
<evidence type="ECO:0000313" key="8">
    <source>
        <dbReference type="EMBL" id="KIJ32958.1"/>
    </source>
</evidence>
<evidence type="ECO:0000256" key="6">
    <source>
        <dbReference type="ARBA" id="ARBA00023004"/>
    </source>
</evidence>
<comment type="similarity">
    <text evidence="2">Belongs to the cytochrome P450 family.</text>
</comment>
<dbReference type="Proteomes" id="UP000054279">
    <property type="component" value="Unassembled WGS sequence"/>
</dbReference>